<dbReference type="Proteomes" id="UP000078240">
    <property type="component" value="Unassembled WGS sequence"/>
</dbReference>
<accession>A0A179H179</accession>
<feature type="region of interest" description="Disordered" evidence="1">
    <location>
        <begin position="1"/>
        <end position="24"/>
    </location>
</feature>
<dbReference type="Proteomes" id="UP000078340">
    <property type="component" value="Unassembled WGS sequence"/>
</dbReference>
<comment type="caution">
    <text evidence="2">The sequence shown here is derived from an EMBL/GenBank/DDBJ whole genome shotgun (WGS) entry which is preliminary data.</text>
</comment>
<evidence type="ECO:0000313" key="3">
    <source>
        <dbReference type="EMBL" id="OAQ90676.1"/>
    </source>
</evidence>
<protein>
    <submittedName>
        <fullName evidence="2">Uncharacterized protein</fullName>
    </submittedName>
</protein>
<dbReference type="EMBL" id="LSBI01000004">
    <property type="protein sequence ID" value="OAQ90676.1"/>
    <property type="molecule type" value="Genomic_DNA"/>
</dbReference>
<reference evidence="2 4" key="1">
    <citation type="submission" date="2016-01" db="EMBL/GenBank/DDBJ databases">
        <title>Biosynthesis of antibiotic leucinostatins and their inhibition on Phytophthora in bio-control Purpureocillium lilacinum.</title>
        <authorList>
            <person name="Wang G."/>
            <person name="Liu Z."/>
            <person name="Lin R."/>
            <person name="Li E."/>
            <person name="Mao Z."/>
            <person name="Ling J."/>
            <person name="Yin W."/>
            <person name="Xie B."/>
        </authorList>
    </citation>
    <scope>NUCLEOTIDE SEQUENCE [LARGE SCALE GENOMIC DNA]</scope>
    <source>
        <strain evidence="2">PLBJ-1</strain>
        <strain evidence="3">PLFJ-1</strain>
    </source>
</reference>
<dbReference type="EMBL" id="LSBH01000002">
    <property type="protein sequence ID" value="OAQ83894.1"/>
    <property type="molecule type" value="Genomic_DNA"/>
</dbReference>
<sequence>MRKKQGHPCAQSASHHGPRWPKCRLQHRPPLSSCPLRVDEETRYCPLLASTAQPHPCAVARGGAMLCCLPLHRRFAPASPRPLATTLRPRIALKHYRRRLSGVAANALRARLLDARLVQRGSSPSRDFESGLPSVQRAAFVCLLPSAAGARSAGRPDGEPLQPPFERARLARQSCSSSSAIPPGFVVAWAARLRRTSQC</sequence>
<proteinExistence type="predicted"/>
<name>A0A179H179_PURLI</name>
<evidence type="ECO:0000313" key="2">
    <source>
        <dbReference type="EMBL" id="OAQ83894.1"/>
    </source>
</evidence>
<gene>
    <name evidence="2" type="ORF">VFPBJ_02661</name>
    <name evidence="3" type="ORF">VFPFJ_04835</name>
</gene>
<evidence type="ECO:0000256" key="1">
    <source>
        <dbReference type="SAM" id="MobiDB-lite"/>
    </source>
</evidence>
<organism evidence="2 4">
    <name type="scientific">Purpureocillium lilacinum</name>
    <name type="common">Paecilomyces lilacinus</name>
    <dbReference type="NCBI Taxonomy" id="33203"/>
    <lineage>
        <taxon>Eukaryota</taxon>
        <taxon>Fungi</taxon>
        <taxon>Dikarya</taxon>
        <taxon>Ascomycota</taxon>
        <taxon>Pezizomycotina</taxon>
        <taxon>Sordariomycetes</taxon>
        <taxon>Hypocreomycetidae</taxon>
        <taxon>Hypocreales</taxon>
        <taxon>Ophiocordycipitaceae</taxon>
        <taxon>Purpureocillium</taxon>
    </lineage>
</organism>
<evidence type="ECO:0000313" key="4">
    <source>
        <dbReference type="Proteomes" id="UP000078240"/>
    </source>
</evidence>
<dbReference type="AlphaFoldDB" id="A0A179H179"/>